<feature type="region of interest" description="Disordered" evidence="1">
    <location>
        <begin position="46"/>
        <end position="71"/>
    </location>
</feature>
<reference evidence="2" key="1">
    <citation type="submission" date="2023-07" db="EMBL/GenBank/DDBJ databases">
        <title>A chromosome-level genome assembly of Lolium multiflorum.</title>
        <authorList>
            <person name="Chen Y."/>
            <person name="Copetti D."/>
            <person name="Kolliker R."/>
            <person name="Studer B."/>
        </authorList>
    </citation>
    <scope>NUCLEOTIDE SEQUENCE</scope>
    <source>
        <strain evidence="2">02402/16</strain>
        <tissue evidence="2">Leaf</tissue>
    </source>
</reference>
<gene>
    <name evidence="2" type="ORF">QYE76_065679</name>
</gene>
<comment type="caution">
    <text evidence="2">The sequence shown here is derived from an EMBL/GenBank/DDBJ whole genome shotgun (WGS) entry which is preliminary data.</text>
</comment>
<dbReference type="Proteomes" id="UP001231189">
    <property type="component" value="Unassembled WGS sequence"/>
</dbReference>
<dbReference type="AlphaFoldDB" id="A0AAD8S9V0"/>
<evidence type="ECO:0000313" key="2">
    <source>
        <dbReference type="EMBL" id="KAK1647874.1"/>
    </source>
</evidence>
<proteinExistence type="predicted"/>
<feature type="compositionally biased region" description="Acidic residues" evidence="1">
    <location>
        <begin position="58"/>
        <end position="70"/>
    </location>
</feature>
<evidence type="ECO:0000256" key="1">
    <source>
        <dbReference type="SAM" id="MobiDB-lite"/>
    </source>
</evidence>
<accession>A0AAD8S9V0</accession>
<sequence>MCTKGIFEKFRHGISNMPLVHMPYIWHIRKFRLGKISLQASVPAHAHPPTFEYRDPDASDDDDGDYDDYSGDYYRARHEYD</sequence>
<dbReference type="EMBL" id="JAUUTY010000004">
    <property type="protein sequence ID" value="KAK1647874.1"/>
    <property type="molecule type" value="Genomic_DNA"/>
</dbReference>
<name>A0AAD8S9V0_LOLMU</name>
<protein>
    <submittedName>
        <fullName evidence="2">Uncharacterized protein</fullName>
    </submittedName>
</protein>
<organism evidence="2 3">
    <name type="scientific">Lolium multiflorum</name>
    <name type="common">Italian ryegrass</name>
    <name type="synonym">Lolium perenne subsp. multiflorum</name>
    <dbReference type="NCBI Taxonomy" id="4521"/>
    <lineage>
        <taxon>Eukaryota</taxon>
        <taxon>Viridiplantae</taxon>
        <taxon>Streptophyta</taxon>
        <taxon>Embryophyta</taxon>
        <taxon>Tracheophyta</taxon>
        <taxon>Spermatophyta</taxon>
        <taxon>Magnoliopsida</taxon>
        <taxon>Liliopsida</taxon>
        <taxon>Poales</taxon>
        <taxon>Poaceae</taxon>
        <taxon>BOP clade</taxon>
        <taxon>Pooideae</taxon>
        <taxon>Poodae</taxon>
        <taxon>Poeae</taxon>
        <taxon>Poeae Chloroplast Group 2 (Poeae type)</taxon>
        <taxon>Loliodinae</taxon>
        <taxon>Loliinae</taxon>
        <taxon>Lolium</taxon>
    </lineage>
</organism>
<evidence type="ECO:0000313" key="3">
    <source>
        <dbReference type="Proteomes" id="UP001231189"/>
    </source>
</evidence>
<keyword evidence="3" id="KW-1185">Reference proteome</keyword>